<evidence type="ECO:0000313" key="4">
    <source>
        <dbReference type="RefSeq" id="XP_023954034.2"/>
    </source>
</evidence>
<evidence type="ECO:0000313" key="3">
    <source>
        <dbReference type="RefSeq" id="XP_023954031.2"/>
    </source>
</evidence>
<dbReference type="KEGG" id="bany:112057726"/>
<dbReference type="GeneID" id="112057726"/>
<gene>
    <name evidence="2 3 4 5" type="primary">LOC112057726</name>
</gene>
<name>A0A6J1P888_BICAN</name>
<dbReference type="OrthoDB" id="10046738at2759"/>
<dbReference type="RefSeq" id="XP_023954034.2">
    <property type="nucleotide sequence ID" value="XM_024098266.2"/>
</dbReference>
<reference evidence="1 2" key="1">
    <citation type="submission" date="2025-05" db="UniProtKB">
        <authorList>
            <consortium name="RefSeq"/>
        </authorList>
    </citation>
    <scope>NUCLEOTIDE SEQUENCE [LARGE SCALE GENOMIC DNA]</scope>
</reference>
<evidence type="ECO:0000313" key="5">
    <source>
        <dbReference type="RefSeq" id="XP_052742581.1"/>
    </source>
</evidence>
<proteinExistence type="predicted"/>
<dbReference type="RefSeq" id="XP_023954030.2">
    <property type="nucleotide sequence ID" value="XM_024098262.2"/>
</dbReference>
<sequence length="382" mass="44202">MKNRRPKILCVNCNIHLTTHKRYHLLDSRVCAMISNWVSRQVITDDDVVCKACWELAMEAVNQDLSPNVKIEIEPRQLGHTHVCLLCGCSLLHKQRDKILRDNATELQENMVKVIQLEIQPRQLTPLDRVCHPCWLRTKRKALRTKSVVEVNNEPEEDMSMDNKSHENLKDPEVPKQNVYNVVLPNYRRAKINTHRCVFANCTSKGKLRSVYDNVRALVLNRHKYYLPKLSRVCDEHLAAHDWDILYDSPNSMDTFSVEQIEHVFSLVNAYSPNMDFENINEMDESVFEYLAGFSKEKFKSILEEVPRISELRFGEMGLMALLIKSRTGDSNTKLATLMNKPRRTLEGLMDKVREILGQDIAPNEDASDGTLWWKEVGLLCP</sequence>
<dbReference type="Proteomes" id="UP001652582">
    <property type="component" value="Chromosome 2"/>
</dbReference>
<organism evidence="1 4">
    <name type="scientific">Bicyclus anynana</name>
    <name type="common">Squinting bush brown butterfly</name>
    <dbReference type="NCBI Taxonomy" id="110368"/>
    <lineage>
        <taxon>Eukaryota</taxon>
        <taxon>Metazoa</taxon>
        <taxon>Ecdysozoa</taxon>
        <taxon>Arthropoda</taxon>
        <taxon>Hexapoda</taxon>
        <taxon>Insecta</taxon>
        <taxon>Pterygota</taxon>
        <taxon>Neoptera</taxon>
        <taxon>Endopterygota</taxon>
        <taxon>Lepidoptera</taxon>
        <taxon>Glossata</taxon>
        <taxon>Ditrysia</taxon>
        <taxon>Papilionoidea</taxon>
        <taxon>Nymphalidae</taxon>
        <taxon>Satyrinae</taxon>
        <taxon>Satyrini</taxon>
        <taxon>Mycalesina</taxon>
        <taxon>Bicyclus</taxon>
    </lineage>
</organism>
<evidence type="ECO:0000313" key="1">
    <source>
        <dbReference type="Proteomes" id="UP001652582"/>
    </source>
</evidence>
<dbReference type="AlphaFoldDB" id="A0A6J1P888"/>
<protein>
    <submittedName>
        <fullName evidence="2 3">Uncharacterized protein LOC112057726 isoform X1</fullName>
    </submittedName>
</protein>
<accession>A0A6J1P888</accession>
<evidence type="ECO:0000313" key="2">
    <source>
        <dbReference type="RefSeq" id="XP_023954030.2"/>
    </source>
</evidence>
<dbReference type="RefSeq" id="XP_052742581.1">
    <property type="nucleotide sequence ID" value="XM_052886621.1"/>
</dbReference>
<dbReference type="RefSeq" id="XP_023954031.2">
    <property type="nucleotide sequence ID" value="XM_024098263.2"/>
</dbReference>
<keyword evidence="1" id="KW-1185">Reference proteome</keyword>